<dbReference type="InterPro" id="IPR008271">
    <property type="entry name" value="Ser/Thr_kinase_AS"/>
</dbReference>
<evidence type="ECO:0000259" key="8">
    <source>
        <dbReference type="PROSITE" id="PS50011"/>
    </source>
</evidence>
<dbReference type="InterPro" id="IPR017441">
    <property type="entry name" value="Protein_kinase_ATP_BS"/>
</dbReference>
<organism evidence="9 10">
    <name type="scientific">Vanrija albida</name>
    <dbReference type="NCBI Taxonomy" id="181172"/>
    <lineage>
        <taxon>Eukaryota</taxon>
        <taxon>Fungi</taxon>
        <taxon>Dikarya</taxon>
        <taxon>Basidiomycota</taxon>
        <taxon>Agaricomycotina</taxon>
        <taxon>Tremellomycetes</taxon>
        <taxon>Trichosporonales</taxon>
        <taxon>Trichosporonaceae</taxon>
        <taxon>Vanrija</taxon>
    </lineage>
</organism>
<evidence type="ECO:0000256" key="1">
    <source>
        <dbReference type="ARBA" id="ARBA00022527"/>
    </source>
</evidence>
<feature type="region of interest" description="Disordered" evidence="7">
    <location>
        <begin position="453"/>
        <end position="572"/>
    </location>
</feature>
<comment type="caution">
    <text evidence="9">The sequence shown here is derived from an EMBL/GenBank/DDBJ whole genome shotgun (WGS) entry which is preliminary data.</text>
</comment>
<dbReference type="PROSITE" id="PS00107">
    <property type="entry name" value="PROTEIN_KINASE_ATP"/>
    <property type="match status" value="1"/>
</dbReference>
<feature type="compositionally biased region" description="Polar residues" evidence="7">
    <location>
        <begin position="495"/>
        <end position="516"/>
    </location>
</feature>
<evidence type="ECO:0000256" key="5">
    <source>
        <dbReference type="ARBA" id="ARBA00022840"/>
    </source>
</evidence>
<feature type="region of interest" description="Disordered" evidence="7">
    <location>
        <begin position="632"/>
        <end position="679"/>
    </location>
</feature>
<evidence type="ECO:0000256" key="4">
    <source>
        <dbReference type="ARBA" id="ARBA00022777"/>
    </source>
</evidence>
<feature type="compositionally biased region" description="Low complexity" evidence="7">
    <location>
        <begin position="531"/>
        <end position="545"/>
    </location>
</feature>
<feature type="compositionally biased region" description="Basic and acidic residues" evidence="7">
    <location>
        <begin position="745"/>
        <end position="765"/>
    </location>
</feature>
<dbReference type="EMBL" id="JBBXJM010000004">
    <property type="protein sequence ID" value="KAL1408313.1"/>
    <property type="molecule type" value="Genomic_DNA"/>
</dbReference>
<dbReference type="CDD" id="cd00180">
    <property type="entry name" value="PKc"/>
    <property type="match status" value="1"/>
</dbReference>
<dbReference type="Pfam" id="PF00069">
    <property type="entry name" value="Pkinase"/>
    <property type="match status" value="1"/>
</dbReference>
<feature type="compositionally biased region" description="Basic and acidic residues" evidence="7">
    <location>
        <begin position="1"/>
        <end position="12"/>
    </location>
</feature>
<feature type="compositionally biased region" description="Low complexity" evidence="7">
    <location>
        <begin position="656"/>
        <end position="670"/>
    </location>
</feature>
<reference evidence="9 10" key="1">
    <citation type="submission" date="2023-08" db="EMBL/GenBank/DDBJ databases">
        <title>Annotated Genome Sequence of Vanrija albida AlHP1.</title>
        <authorList>
            <person name="Herzog R."/>
        </authorList>
    </citation>
    <scope>NUCLEOTIDE SEQUENCE [LARGE SCALE GENOMIC DNA]</scope>
    <source>
        <strain evidence="9 10">AlHP1</strain>
    </source>
</reference>
<dbReference type="Gene3D" id="1.10.510.10">
    <property type="entry name" value="Transferase(Phosphotransferase) domain 1"/>
    <property type="match status" value="1"/>
</dbReference>
<dbReference type="Gene3D" id="3.30.200.20">
    <property type="entry name" value="Phosphorylase Kinase, domain 1"/>
    <property type="match status" value="1"/>
</dbReference>
<keyword evidence="10" id="KW-1185">Reference proteome</keyword>
<feature type="domain" description="Protein kinase" evidence="8">
    <location>
        <begin position="64"/>
        <end position="367"/>
    </location>
</feature>
<dbReference type="InterPro" id="IPR011009">
    <property type="entry name" value="Kinase-like_dom_sf"/>
</dbReference>
<dbReference type="InterPro" id="IPR000719">
    <property type="entry name" value="Prot_kinase_dom"/>
</dbReference>
<evidence type="ECO:0000256" key="2">
    <source>
        <dbReference type="ARBA" id="ARBA00022679"/>
    </source>
</evidence>
<dbReference type="SMART" id="SM00220">
    <property type="entry name" value="S_TKc"/>
    <property type="match status" value="1"/>
</dbReference>
<evidence type="ECO:0000313" key="10">
    <source>
        <dbReference type="Proteomes" id="UP001565368"/>
    </source>
</evidence>
<feature type="region of interest" description="Disordered" evidence="7">
    <location>
        <begin position="1"/>
        <end position="22"/>
    </location>
</feature>
<evidence type="ECO:0000256" key="3">
    <source>
        <dbReference type="ARBA" id="ARBA00022741"/>
    </source>
</evidence>
<gene>
    <name evidence="9" type="ORF">Q8F55_005119</name>
</gene>
<name>A0ABR3Q0Y8_9TREE</name>
<dbReference type="RefSeq" id="XP_069208257.1">
    <property type="nucleotide sequence ID" value="XM_069353615.1"/>
</dbReference>
<feature type="binding site" evidence="6">
    <location>
        <position position="96"/>
    </location>
    <ligand>
        <name>ATP</name>
        <dbReference type="ChEBI" id="CHEBI:30616"/>
    </ligand>
</feature>
<keyword evidence="2" id="KW-0808">Transferase</keyword>
<keyword evidence="5 6" id="KW-0067">ATP-binding</keyword>
<keyword evidence="1" id="KW-0723">Serine/threonine-protein kinase</keyword>
<dbReference type="GeneID" id="95986162"/>
<sequence length="870" mass="94134">MPPRRDKEKDDAGPPGAGTLFVYAPNAAPEESRWESLPTTRPLLTPSPDSLLLRGIADYTYLPASAGGVLGRGKFSTVYRVTAGTSSASGKVFALKHTPLYPHHALIAARLLREPTLLAQLTPHPCLIGVDGFVRTDAHFYLVEECASSHVPLPQHPLPLRPTRAARLLDQLVSVVRDCLHAGRVCHRDLKGDNVLVDVETGNILLLDLGLATHFSASEPKLTTCCGSPAFHSPEIVHALNNKPGEVTYYGPEIDIWCIALTMLSLLLQTRFPLGPTHTSRQVMRERAMDVLQELDELYPPEAPWQGMGLATSAALSEAERQAEAEAWPRVRNAMNVFVDLDRQRRMTAFNEYDVGDEMRKRVHDYKAPETFKTTSFIPAEIKYTLPLYLDQEHPDQLGPIVLRNPTGEPPKRIISYLKYLLRSAGILYHHVPDTHPVILQLVLPIPPPTPVPEPAANGSAEAGPSRVSWIPSLLGMGKKPQPPGRSASVPPLSSPRSQSPAGQSQKGKKAWSQQVWLRIEVEKPAPKSRPPSSRGGSRVPSRAPSRNRDPSSKPGSRGPSASGSRRVKAPTEDMLSLTLTERLHHHTVTTTSTSETVNGHVAVTTQTTELSLESVTEGEVPLAIQAPRHLHWAVPPSPSPLSRQVTPDSGPPSPTTSRPPGARRTPSASGGPRGSPRVILYLTEPRGYELVRKALSAAVPTSTRPATDTPPPVSPAVALAIPLSGSSGNSSSASTSDAEDEQVEERGRARSKETPPERDARSETVRPGTKGDATRQAVSVSPKSRPLSNHKPKPRSPTSRKERKASAEPAPATGASTKPRVREPSGFLESFLLGRPGASGLAEPLVAMPRRSSSVPPFTPRPDRRKARE</sequence>
<dbReference type="InterPro" id="IPR050205">
    <property type="entry name" value="CDPK_Ser/Thr_kinases"/>
</dbReference>
<feature type="compositionally biased region" description="Low complexity" evidence="7">
    <location>
        <begin position="553"/>
        <end position="565"/>
    </location>
</feature>
<protein>
    <recommendedName>
        <fullName evidence="8">Protein kinase domain-containing protein</fullName>
    </recommendedName>
</protein>
<dbReference type="PROSITE" id="PS00108">
    <property type="entry name" value="PROTEIN_KINASE_ST"/>
    <property type="match status" value="1"/>
</dbReference>
<accession>A0ABR3Q0Y8</accession>
<keyword evidence="3 6" id="KW-0547">Nucleotide-binding</keyword>
<evidence type="ECO:0000256" key="7">
    <source>
        <dbReference type="SAM" id="MobiDB-lite"/>
    </source>
</evidence>
<feature type="compositionally biased region" description="Low complexity" evidence="7">
    <location>
        <begin position="725"/>
        <end position="737"/>
    </location>
</feature>
<evidence type="ECO:0000256" key="6">
    <source>
        <dbReference type="PROSITE-ProRule" id="PRU10141"/>
    </source>
</evidence>
<dbReference type="SUPFAM" id="SSF56112">
    <property type="entry name" value="Protein kinase-like (PK-like)"/>
    <property type="match status" value="1"/>
</dbReference>
<proteinExistence type="predicted"/>
<keyword evidence="4" id="KW-0418">Kinase</keyword>
<dbReference type="PANTHER" id="PTHR24349">
    <property type="entry name" value="SERINE/THREONINE-PROTEIN KINASE"/>
    <property type="match status" value="1"/>
</dbReference>
<dbReference type="PROSITE" id="PS50011">
    <property type="entry name" value="PROTEIN_KINASE_DOM"/>
    <property type="match status" value="1"/>
</dbReference>
<feature type="region of interest" description="Disordered" evidence="7">
    <location>
        <begin position="700"/>
        <end position="870"/>
    </location>
</feature>
<evidence type="ECO:0000313" key="9">
    <source>
        <dbReference type="EMBL" id="KAL1408313.1"/>
    </source>
</evidence>
<dbReference type="Proteomes" id="UP001565368">
    <property type="component" value="Unassembled WGS sequence"/>
</dbReference>